<reference evidence="3 4" key="1">
    <citation type="submission" date="2024-06" db="EMBL/GenBank/DDBJ databases">
        <title>A chromosome level genome sequence of Diviner's sage (Salvia divinorum).</title>
        <authorList>
            <person name="Ford S.A."/>
            <person name="Ro D.-K."/>
            <person name="Ness R.W."/>
            <person name="Phillips M.A."/>
        </authorList>
    </citation>
    <scope>NUCLEOTIDE SEQUENCE [LARGE SCALE GENOMIC DNA]</scope>
    <source>
        <strain evidence="3">SAF-2024a</strain>
        <tissue evidence="3">Leaf</tissue>
    </source>
</reference>
<comment type="similarity">
    <text evidence="1">Belongs to the LOB domain-containing protein family.</text>
</comment>
<dbReference type="PROSITE" id="PS50891">
    <property type="entry name" value="LOB"/>
    <property type="match status" value="1"/>
</dbReference>
<accession>A0ABD1GMD8</accession>
<proteinExistence type="inferred from homology"/>
<evidence type="ECO:0000313" key="4">
    <source>
        <dbReference type="Proteomes" id="UP001567538"/>
    </source>
</evidence>
<organism evidence="3 4">
    <name type="scientific">Salvia divinorum</name>
    <name type="common">Maria pastora</name>
    <name type="synonym">Diviner's sage</name>
    <dbReference type="NCBI Taxonomy" id="28513"/>
    <lineage>
        <taxon>Eukaryota</taxon>
        <taxon>Viridiplantae</taxon>
        <taxon>Streptophyta</taxon>
        <taxon>Embryophyta</taxon>
        <taxon>Tracheophyta</taxon>
        <taxon>Spermatophyta</taxon>
        <taxon>Magnoliopsida</taxon>
        <taxon>eudicotyledons</taxon>
        <taxon>Gunneridae</taxon>
        <taxon>Pentapetalae</taxon>
        <taxon>asterids</taxon>
        <taxon>lamiids</taxon>
        <taxon>Lamiales</taxon>
        <taxon>Lamiaceae</taxon>
        <taxon>Nepetoideae</taxon>
        <taxon>Mentheae</taxon>
        <taxon>Salviinae</taxon>
        <taxon>Salvia</taxon>
        <taxon>Salvia subgen. Calosphace</taxon>
    </lineage>
</organism>
<sequence length="177" mass="19533">MTVKGGSSPGCAACKYQRRKCRPACPLAPYFPADQPKIFQSVQRLFGICNVAKILDKLTTTEEKVEAIRSIIYESDMRERFPVNGCVGVLAHLQECLIAANQKLQFVNAKLQACREACMVVEHAPEQQLVEYGGGQFVINDGGDMMSAILAQMEAFGISNVVYDQEKQSYIPTSNSM</sequence>
<evidence type="ECO:0000259" key="2">
    <source>
        <dbReference type="PROSITE" id="PS50891"/>
    </source>
</evidence>
<evidence type="ECO:0000313" key="3">
    <source>
        <dbReference type="EMBL" id="KAL1545192.1"/>
    </source>
</evidence>
<feature type="domain" description="LOB" evidence="2">
    <location>
        <begin position="9"/>
        <end position="111"/>
    </location>
</feature>
<dbReference type="Proteomes" id="UP001567538">
    <property type="component" value="Unassembled WGS sequence"/>
</dbReference>
<keyword evidence="4" id="KW-1185">Reference proteome</keyword>
<comment type="caution">
    <text evidence="3">The sequence shown here is derived from an EMBL/GenBank/DDBJ whole genome shotgun (WGS) entry which is preliminary data.</text>
</comment>
<evidence type="ECO:0000256" key="1">
    <source>
        <dbReference type="ARBA" id="ARBA00005474"/>
    </source>
</evidence>
<name>A0ABD1GMD8_SALDI</name>
<protein>
    <submittedName>
        <fullName evidence="3">LOB domain-containing protein 27-like isoform X2</fullName>
    </submittedName>
</protein>
<dbReference type="InterPro" id="IPR004883">
    <property type="entry name" value="LOB"/>
</dbReference>
<dbReference type="PANTHER" id="PTHR31301:SF21">
    <property type="entry name" value="LOB DOMAIN-CONTAINING PROTEIN 27-RELATED"/>
    <property type="match status" value="1"/>
</dbReference>
<gene>
    <name evidence="3" type="ORF">AAHA92_21941</name>
</gene>
<dbReference type="AlphaFoldDB" id="A0ABD1GMD8"/>
<dbReference type="PANTHER" id="PTHR31301">
    <property type="entry name" value="LOB DOMAIN-CONTAINING PROTEIN 4-RELATED"/>
    <property type="match status" value="1"/>
</dbReference>
<dbReference type="EMBL" id="JBEAFC010000008">
    <property type="protein sequence ID" value="KAL1545192.1"/>
    <property type="molecule type" value="Genomic_DNA"/>
</dbReference>
<dbReference type="Pfam" id="PF03195">
    <property type="entry name" value="LOB"/>
    <property type="match status" value="1"/>
</dbReference>